<dbReference type="GO" id="GO:0016787">
    <property type="term" value="F:hydrolase activity"/>
    <property type="evidence" value="ECO:0007669"/>
    <property type="project" value="UniProtKB-KW"/>
</dbReference>
<gene>
    <name evidence="2" type="ORF">ACFSCX_00005</name>
</gene>
<evidence type="ECO:0000313" key="3">
    <source>
        <dbReference type="Proteomes" id="UP001597214"/>
    </source>
</evidence>
<dbReference type="SMART" id="SM00471">
    <property type="entry name" value="HDc"/>
    <property type="match status" value="1"/>
</dbReference>
<organism evidence="2 3">
    <name type="scientific">Bacillus salitolerans</name>
    <dbReference type="NCBI Taxonomy" id="1437434"/>
    <lineage>
        <taxon>Bacteria</taxon>
        <taxon>Bacillati</taxon>
        <taxon>Bacillota</taxon>
        <taxon>Bacilli</taxon>
        <taxon>Bacillales</taxon>
        <taxon>Bacillaceae</taxon>
        <taxon>Bacillus</taxon>
    </lineage>
</organism>
<dbReference type="InterPro" id="IPR003607">
    <property type="entry name" value="HD/PDEase_dom"/>
</dbReference>
<dbReference type="InterPro" id="IPR037522">
    <property type="entry name" value="HD_GYP_dom"/>
</dbReference>
<dbReference type="SUPFAM" id="SSF109604">
    <property type="entry name" value="HD-domain/PDEase-like"/>
    <property type="match status" value="1"/>
</dbReference>
<dbReference type="CDD" id="cd00077">
    <property type="entry name" value="HDc"/>
    <property type="match status" value="1"/>
</dbReference>
<proteinExistence type="predicted"/>
<comment type="caution">
    <text evidence="2">The sequence shown here is derived from an EMBL/GenBank/DDBJ whole genome shotgun (WGS) entry which is preliminary data.</text>
</comment>
<dbReference type="EC" id="3.1.4.-" evidence="2"/>
<dbReference type="EMBL" id="JBHUEM010000001">
    <property type="protein sequence ID" value="MFD1734938.1"/>
    <property type="molecule type" value="Genomic_DNA"/>
</dbReference>
<accession>A0ABW4LLV8</accession>
<dbReference type="PANTHER" id="PTHR43155:SF2">
    <property type="entry name" value="CYCLIC DI-GMP PHOSPHODIESTERASE PA4108"/>
    <property type="match status" value="1"/>
</dbReference>
<dbReference type="Gene3D" id="1.10.3210.10">
    <property type="entry name" value="Hypothetical protein af1432"/>
    <property type="match status" value="1"/>
</dbReference>
<protein>
    <submittedName>
        <fullName evidence="2">HD-GYP domain-containing protein</fullName>
        <ecNumber evidence="2">3.1.4.-</ecNumber>
    </submittedName>
</protein>
<dbReference type="PROSITE" id="PS51832">
    <property type="entry name" value="HD_GYP"/>
    <property type="match status" value="1"/>
</dbReference>
<reference evidence="3" key="1">
    <citation type="journal article" date="2019" name="Int. J. Syst. Evol. Microbiol.">
        <title>The Global Catalogue of Microorganisms (GCM) 10K type strain sequencing project: providing services to taxonomists for standard genome sequencing and annotation.</title>
        <authorList>
            <consortium name="The Broad Institute Genomics Platform"/>
            <consortium name="The Broad Institute Genome Sequencing Center for Infectious Disease"/>
            <person name="Wu L."/>
            <person name="Ma J."/>
        </authorList>
    </citation>
    <scope>NUCLEOTIDE SEQUENCE [LARGE SCALE GENOMIC DNA]</scope>
    <source>
        <strain evidence="3">CCUG 49339</strain>
    </source>
</reference>
<keyword evidence="3" id="KW-1185">Reference proteome</keyword>
<dbReference type="RefSeq" id="WP_377926022.1">
    <property type="nucleotide sequence ID" value="NZ_JBHUEM010000001.1"/>
</dbReference>
<sequence length="361" mass="41059">MKVQINQLQEGCILSTDVTSLTNRPIITKKTVLSKQHIKVLHAFLIREVNIESVLVNGQPFQPGEKSEEYHEENTEEKATPLISLYLKSVQEFKAYFQSWQSGSQIDIVKIRKFFIPLLERVVNAPSELFMLHHYSTKKEYLYHHSVTVGLLAGFLGKKLNYEKGEWIQVAIAGLLSDCGMAKVHPKILDKQTALLPEEYNEIKMHPTHGYKMLQNLPVIREGVKLGVFQHHERIDGSGYPLGITGEKVHPFGKIIAVADVYHAMTSERNYRSKQSPFKVLELIIQDSFGQFDIPVIQALTSGIANFSIGSKVRLSNNQIGEIVFIESKSPTRPMIKLDLNGEFIQLSKRRDLFIDEIMTE</sequence>
<evidence type="ECO:0000313" key="2">
    <source>
        <dbReference type="EMBL" id="MFD1734938.1"/>
    </source>
</evidence>
<dbReference type="Proteomes" id="UP001597214">
    <property type="component" value="Unassembled WGS sequence"/>
</dbReference>
<dbReference type="Pfam" id="PF13487">
    <property type="entry name" value="HD_5"/>
    <property type="match status" value="1"/>
</dbReference>
<name>A0ABW4LLV8_9BACI</name>
<feature type="domain" description="HD-GYP" evidence="1">
    <location>
        <begin position="120"/>
        <end position="316"/>
    </location>
</feature>
<dbReference type="PANTHER" id="PTHR43155">
    <property type="entry name" value="CYCLIC DI-GMP PHOSPHODIESTERASE PA4108-RELATED"/>
    <property type="match status" value="1"/>
</dbReference>
<keyword evidence="2" id="KW-0378">Hydrolase</keyword>
<evidence type="ECO:0000259" key="1">
    <source>
        <dbReference type="PROSITE" id="PS51832"/>
    </source>
</evidence>